<sequence length="229" mass="27267">MSDYYHYSNMSKNEKDRMRDHQNIKQLYEQIKHASTTNNNDNSKTSLKRTESRMDKSQPDSDENSEIESQNIDDLEWKHQRKSNKRGNKSPKLGSFVQGRTITSSSRGYSRTENKITRHTHPQEEEEKKERRTAKYQLSNLEKHQEDTENDMQYLDINFAHKQTNEERQNLNDGHRTNENKEFYVTRQALKFAVEDKFPPLRILCDPQLKTHEDGTSIIKELLKYIEQN</sequence>
<feature type="compositionally biased region" description="Basic and acidic residues" evidence="1">
    <location>
        <begin position="48"/>
        <end position="59"/>
    </location>
</feature>
<feature type="compositionally biased region" description="Basic and acidic residues" evidence="1">
    <location>
        <begin position="12"/>
        <end position="23"/>
    </location>
</feature>
<comment type="caution">
    <text evidence="2">The sequence shown here is derived from an EMBL/GenBank/DDBJ whole genome shotgun (WGS) entry which is preliminary data.</text>
</comment>
<evidence type="ECO:0000313" key="3">
    <source>
        <dbReference type="Proteomes" id="UP000676336"/>
    </source>
</evidence>
<feature type="compositionally biased region" description="Basic residues" evidence="1">
    <location>
        <begin position="79"/>
        <end position="89"/>
    </location>
</feature>
<evidence type="ECO:0000313" key="2">
    <source>
        <dbReference type="EMBL" id="CAF5178225.1"/>
    </source>
</evidence>
<dbReference type="Proteomes" id="UP000676336">
    <property type="component" value="Unassembled WGS sequence"/>
</dbReference>
<dbReference type="EMBL" id="CAJOBI010316728">
    <property type="protein sequence ID" value="CAF5178225.1"/>
    <property type="molecule type" value="Genomic_DNA"/>
</dbReference>
<feature type="compositionally biased region" description="Low complexity" evidence="1">
    <location>
        <begin position="35"/>
        <end position="45"/>
    </location>
</feature>
<feature type="compositionally biased region" description="Acidic residues" evidence="1">
    <location>
        <begin position="60"/>
        <end position="74"/>
    </location>
</feature>
<organism evidence="2 3">
    <name type="scientific">Rotaria magnacalcarata</name>
    <dbReference type="NCBI Taxonomy" id="392030"/>
    <lineage>
        <taxon>Eukaryota</taxon>
        <taxon>Metazoa</taxon>
        <taxon>Spiralia</taxon>
        <taxon>Gnathifera</taxon>
        <taxon>Rotifera</taxon>
        <taxon>Eurotatoria</taxon>
        <taxon>Bdelloidea</taxon>
        <taxon>Philodinida</taxon>
        <taxon>Philodinidae</taxon>
        <taxon>Rotaria</taxon>
    </lineage>
</organism>
<dbReference type="AlphaFoldDB" id="A0A8S3H5N9"/>
<feature type="region of interest" description="Disordered" evidence="1">
    <location>
        <begin position="1"/>
        <end position="133"/>
    </location>
</feature>
<reference evidence="2" key="1">
    <citation type="submission" date="2021-02" db="EMBL/GenBank/DDBJ databases">
        <authorList>
            <person name="Nowell W R."/>
        </authorList>
    </citation>
    <scope>NUCLEOTIDE SEQUENCE</scope>
</reference>
<gene>
    <name evidence="2" type="ORF">SMN809_LOCUS68113</name>
</gene>
<evidence type="ECO:0000256" key="1">
    <source>
        <dbReference type="SAM" id="MobiDB-lite"/>
    </source>
</evidence>
<protein>
    <submittedName>
        <fullName evidence="2">Uncharacterized protein</fullName>
    </submittedName>
</protein>
<feature type="compositionally biased region" description="Basic and acidic residues" evidence="1">
    <location>
        <begin position="110"/>
        <end position="130"/>
    </location>
</feature>
<accession>A0A8S3H5N9</accession>
<name>A0A8S3H5N9_9BILA</name>
<feature type="compositionally biased region" description="Polar residues" evidence="1">
    <location>
        <begin position="98"/>
        <end position="109"/>
    </location>
</feature>
<proteinExistence type="predicted"/>